<name>A0AAW7X9E0_9GAMM</name>
<dbReference type="AlphaFoldDB" id="A0AAW7X9E0"/>
<comment type="caution">
    <text evidence="1">The sequence shown here is derived from an EMBL/GenBank/DDBJ whole genome shotgun (WGS) entry which is preliminary data.</text>
</comment>
<dbReference type="Proteomes" id="UP001169760">
    <property type="component" value="Unassembled WGS sequence"/>
</dbReference>
<evidence type="ECO:0000313" key="2">
    <source>
        <dbReference type="Proteomes" id="UP001169760"/>
    </source>
</evidence>
<accession>A0AAW7X9E0</accession>
<dbReference type="RefSeq" id="WP_303493577.1">
    <property type="nucleotide sequence ID" value="NZ_JAUOPB010000013.1"/>
</dbReference>
<protein>
    <recommendedName>
        <fullName evidence="3">PasA protein</fullName>
    </recommendedName>
</protein>
<evidence type="ECO:0000313" key="1">
    <source>
        <dbReference type="EMBL" id="MDO6424139.1"/>
    </source>
</evidence>
<evidence type="ECO:0008006" key="3">
    <source>
        <dbReference type="Google" id="ProtNLM"/>
    </source>
</evidence>
<proteinExistence type="predicted"/>
<reference evidence="1" key="1">
    <citation type="submission" date="2023-07" db="EMBL/GenBank/DDBJ databases">
        <title>Genome content predicts the carbon catabolic preferences of heterotrophic bacteria.</title>
        <authorList>
            <person name="Gralka M."/>
        </authorList>
    </citation>
    <scope>NUCLEOTIDE SEQUENCE</scope>
    <source>
        <strain evidence="1">I3M17_2</strain>
    </source>
</reference>
<organism evidence="1 2">
    <name type="scientific">Saccharophagus degradans</name>
    <dbReference type="NCBI Taxonomy" id="86304"/>
    <lineage>
        <taxon>Bacteria</taxon>
        <taxon>Pseudomonadati</taxon>
        <taxon>Pseudomonadota</taxon>
        <taxon>Gammaproteobacteria</taxon>
        <taxon>Cellvibrionales</taxon>
        <taxon>Cellvibrionaceae</taxon>
        <taxon>Saccharophagus</taxon>
    </lineage>
</organism>
<gene>
    <name evidence="1" type="ORF">Q4521_16760</name>
</gene>
<sequence>MSKALKLASMVNQQLAFAKSLWQQAESLGAGFNAHACKQAGIMQLCTGLCLYAKEIGLVEDEALPVSVNAILAKLLAMGAGVGADFRYEQLRDLARDDSSWLAHIAAIEPSLFEPKPVPAPADENIIAVSLGAQRETHWLNVELATLQGLRDQCAGLIRDQREVSSEY</sequence>
<dbReference type="EMBL" id="JAUOPB010000013">
    <property type="protein sequence ID" value="MDO6424139.1"/>
    <property type="molecule type" value="Genomic_DNA"/>
</dbReference>